<keyword evidence="3 4" id="KW-0597">Phosphoprotein</keyword>
<dbReference type="OrthoDB" id="176203at2"/>
<evidence type="ECO:0000256" key="2">
    <source>
        <dbReference type="ARBA" id="ARBA00012438"/>
    </source>
</evidence>
<dbReference type="EC" id="2.7.13.3" evidence="2"/>
<keyword evidence="5" id="KW-0732">Signal</keyword>
<keyword evidence="8" id="KW-0808">Transferase</keyword>
<gene>
    <name evidence="8" type="ORF">DFR42_102197</name>
</gene>
<dbReference type="CDD" id="cd00156">
    <property type="entry name" value="REC"/>
    <property type="match status" value="1"/>
</dbReference>
<dbReference type="Gene3D" id="2.130.10.10">
    <property type="entry name" value="YVTN repeat-like/Quinoprotein amine dehydrogenase"/>
    <property type="match status" value="5"/>
</dbReference>
<feature type="domain" description="Histidine kinase" evidence="6">
    <location>
        <begin position="882"/>
        <end position="1093"/>
    </location>
</feature>
<dbReference type="PRINTS" id="PR00344">
    <property type="entry name" value="BCTRLSENSOR"/>
</dbReference>
<dbReference type="PROSITE" id="PS50110">
    <property type="entry name" value="RESPONSE_REGULATORY"/>
    <property type="match status" value="1"/>
</dbReference>
<dbReference type="SMART" id="SM00387">
    <property type="entry name" value="HATPase_c"/>
    <property type="match status" value="1"/>
</dbReference>
<dbReference type="InterPro" id="IPR003594">
    <property type="entry name" value="HATPase_dom"/>
</dbReference>
<comment type="catalytic activity">
    <reaction evidence="1">
        <text>ATP + protein L-histidine = ADP + protein N-phospho-L-histidine.</text>
        <dbReference type="EC" id="2.7.13.3"/>
    </reaction>
</comment>
<dbReference type="PANTHER" id="PTHR43547">
    <property type="entry name" value="TWO-COMPONENT HISTIDINE KINASE"/>
    <property type="match status" value="1"/>
</dbReference>
<dbReference type="InterPro" id="IPR011110">
    <property type="entry name" value="Reg_prop"/>
</dbReference>
<dbReference type="PROSITE" id="PS50109">
    <property type="entry name" value="HIS_KIN"/>
    <property type="match status" value="1"/>
</dbReference>
<evidence type="ECO:0000256" key="3">
    <source>
        <dbReference type="ARBA" id="ARBA00022553"/>
    </source>
</evidence>
<dbReference type="InterPro" id="IPR011006">
    <property type="entry name" value="CheY-like_superfamily"/>
</dbReference>
<dbReference type="InterPro" id="IPR036097">
    <property type="entry name" value="HisK_dim/P_sf"/>
</dbReference>
<evidence type="ECO:0000256" key="1">
    <source>
        <dbReference type="ARBA" id="ARBA00000085"/>
    </source>
</evidence>
<feature type="signal peptide" evidence="5">
    <location>
        <begin position="1"/>
        <end position="24"/>
    </location>
</feature>
<keyword evidence="8" id="KW-0418">Kinase</keyword>
<dbReference type="InterPro" id="IPR004358">
    <property type="entry name" value="Sig_transdc_His_kin-like_C"/>
</dbReference>
<dbReference type="Proteomes" id="UP000247792">
    <property type="component" value="Unassembled WGS sequence"/>
</dbReference>
<evidence type="ECO:0000259" key="6">
    <source>
        <dbReference type="PROSITE" id="PS50109"/>
    </source>
</evidence>
<dbReference type="InterPro" id="IPR011123">
    <property type="entry name" value="Y_Y_Y"/>
</dbReference>
<evidence type="ECO:0000256" key="5">
    <source>
        <dbReference type="SAM" id="SignalP"/>
    </source>
</evidence>
<dbReference type="SUPFAM" id="SSF50998">
    <property type="entry name" value="Quinoprotein alcohol dehydrogenase-like"/>
    <property type="match status" value="2"/>
</dbReference>
<dbReference type="RefSeq" id="WP_110254468.1">
    <property type="nucleotide sequence ID" value="NZ_QJKB01000002.1"/>
</dbReference>
<dbReference type="SUPFAM" id="SSF52172">
    <property type="entry name" value="CheY-like"/>
    <property type="match status" value="1"/>
</dbReference>
<keyword evidence="9" id="KW-1185">Reference proteome</keyword>
<evidence type="ECO:0000313" key="9">
    <source>
        <dbReference type="Proteomes" id="UP000247792"/>
    </source>
</evidence>
<dbReference type="SMART" id="SM00388">
    <property type="entry name" value="HisKA"/>
    <property type="match status" value="1"/>
</dbReference>
<name>A0A318JW87_9BURK</name>
<dbReference type="AlphaFoldDB" id="A0A318JW87"/>
<dbReference type="Gene3D" id="1.10.287.130">
    <property type="match status" value="1"/>
</dbReference>
<dbReference type="SUPFAM" id="SSF55874">
    <property type="entry name" value="ATPase domain of HSP90 chaperone/DNA topoisomerase II/histidine kinase"/>
    <property type="match status" value="1"/>
</dbReference>
<dbReference type="InterPro" id="IPR001789">
    <property type="entry name" value="Sig_transdc_resp-reg_receiver"/>
</dbReference>
<feature type="modified residue" description="4-aspartylphosphate" evidence="4">
    <location>
        <position position="1167"/>
    </location>
</feature>
<sequence length="1238" mass="139458">MHIFRACLLIIFALLLSNWHIASASTPMRSLQFEHIKRKQGIQAGPITDIVQDAQGYIWLAGQQGLSRFDGYKFTIYKNQPENTASLDDNWIRSLYIDKSGRLWAGSSRGGLHLYDRRTNNFKRYYSSDADNRTNNPVRMIIGDGDNGLWIASRKGLKHFNPGTEKFTLFQHDDARPDSLIDDKLTSLALDAQKNLWIGTVSGLDFKKYGSDQFKHYQAEATQNKDGTQKAIRGLLIDHAQNLWIGSNNGLETWQLGQAQISRRTFGMSEGWIPGVAYRIMEDREHNIWVGMADKGLLRWDAGSQKFTSYQNQPGITESLSDNQVEALHQDKTGSLWVGTWSGGVNRVDLASGGFTNFSYLPMNADTLKDSKVASMTEYNEQLWWISTIGKGLKLLDPVSGKVLKTIRQTPDGDNRINDLDIVNGVRVTANGQTWASTRAGLARLDEKSDELVLRTSKPGEPSTKFNINDMHADKEGNLWLASINGLLKLDTRKDELSVYKHQTNKTDSIAHDIVNALLMDEAGVFWVATQNGLDIFELQSGKFRHIQRDANNAHSLLHDNVLHVFKDSKKQLWVGTETGLSKLTGWKDQQAQFQNFPINQPVNCLLEDSKGRLWMSLESELMRLDPATGESRHYTYDDGLAESYYLNSCRMDKAGKMYFGSPSGLISFKPEEIRDNLAAPQVLLTDLKIFNQSVTTGKLPQGFSMQGQIQDAHEITLKHAHTIFSLEFSALHYADPQRNQYAYQLQGFDQDWVYTDASKRYATYTNLDPGVYTFRVKAANKDGIWNETGRSLKITILPPFWHTIWFRLMLAAGLLAAMWFTYLWRVCALVQQKDALEAEVNSRTMEVSAQKEELEKTNQALLRVNKRQELQQSELTRFLAVASHDLRQPMHALNLYLGALNNFELPADVRPVVNNLRHCARTMDDMFANLLDLSRLDAQIVEPQLQEFAIAEVLGRLEVEFAPQALVKGLHFQILHSMAVVNSDPALIEQILRNLIANAIRYTPAGQVIVNCTESGQLLQVSVEDTGIGISLHDQETIFEEFFQVESQRSTKGMGLGLAIVQRLVRLMHIPIQLRSQPGKGSTFAISLPLILSEEMRDRQSRSKAGATASLLQALIVVIDDDERILVAMRALLEQWDARVITATSGMQALDLCSEEIRIPDLLVCDYSLKLNENGIDVINKLREEFNHQIPAILITGDISAQLSDDAKKAELILMHKPVQAELLHASLAQLLNEAKE</sequence>
<dbReference type="InterPro" id="IPR036890">
    <property type="entry name" value="HATPase_C_sf"/>
</dbReference>
<dbReference type="InterPro" id="IPR015943">
    <property type="entry name" value="WD40/YVTN_repeat-like_dom_sf"/>
</dbReference>
<dbReference type="PANTHER" id="PTHR43547:SF2">
    <property type="entry name" value="HYBRID SIGNAL TRANSDUCTION HISTIDINE KINASE C"/>
    <property type="match status" value="1"/>
</dbReference>
<dbReference type="CDD" id="cd00082">
    <property type="entry name" value="HisKA"/>
    <property type="match status" value="1"/>
</dbReference>
<dbReference type="SMART" id="SM00448">
    <property type="entry name" value="REC"/>
    <property type="match status" value="1"/>
</dbReference>
<dbReference type="InterPro" id="IPR013783">
    <property type="entry name" value="Ig-like_fold"/>
</dbReference>
<dbReference type="CDD" id="cd16922">
    <property type="entry name" value="HATPase_EvgS-ArcB-TorS-like"/>
    <property type="match status" value="1"/>
</dbReference>
<dbReference type="Pfam" id="PF00072">
    <property type="entry name" value="Response_reg"/>
    <property type="match status" value="1"/>
</dbReference>
<proteinExistence type="predicted"/>
<dbReference type="SUPFAM" id="SSF47384">
    <property type="entry name" value="Homodimeric domain of signal transducing histidine kinase"/>
    <property type="match status" value="1"/>
</dbReference>
<dbReference type="GO" id="GO:0000155">
    <property type="term" value="F:phosphorelay sensor kinase activity"/>
    <property type="evidence" value="ECO:0007669"/>
    <property type="project" value="InterPro"/>
</dbReference>
<evidence type="ECO:0000313" key="8">
    <source>
        <dbReference type="EMBL" id="PXX44985.1"/>
    </source>
</evidence>
<dbReference type="InterPro" id="IPR005467">
    <property type="entry name" value="His_kinase_dom"/>
</dbReference>
<reference evidence="8 9" key="1">
    <citation type="submission" date="2018-05" db="EMBL/GenBank/DDBJ databases">
        <title>Genomic Encyclopedia of Type Strains, Phase IV (KMG-IV): sequencing the most valuable type-strain genomes for metagenomic binning, comparative biology and taxonomic classification.</title>
        <authorList>
            <person name="Goeker M."/>
        </authorList>
    </citation>
    <scope>NUCLEOTIDE SEQUENCE [LARGE SCALE GENOMIC DNA]</scope>
    <source>
        <strain evidence="8 9">DSM 19792</strain>
    </source>
</reference>
<feature type="domain" description="Response regulatory" evidence="7">
    <location>
        <begin position="1116"/>
        <end position="1233"/>
    </location>
</feature>
<accession>A0A318JW87</accession>
<dbReference type="Pfam" id="PF07494">
    <property type="entry name" value="Reg_prop"/>
    <property type="match status" value="2"/>
</dbReference>
<dbReference type="Gene3D" id="3.40.50.2300">
    <property type="match status" value="1"/>
</dbReference>
<dbReference type="Gene3D" id="2.60.40.10">
    <property type="entry name" value="Immunoglobulins"/>
    <property type="match status" value="1"/>
</dbReference>
<comment type="caution">
    <text evidence="8">The sequence shown here is derived from an EMBL/GenBank/DDBJ whole genome shotgun (WGS) entry which is preliminary data.</text>
</comment>
<dbReference type="Pfam" id="PF02518">
    <property type="entry name" value="HATPase_c"/>
    <property type="match status" value="1"/>
</dbReference>
<organism evidence="8 9">
    <name type="scientific">Undibacterium pigrum</name>
    <dbReference type="NCBI Taxonomy" id="401470"/>
    <lineage>
        <taxon>Bacteria</taxon>
        <taxon>Pseudomonadati</taxon>
        <taxon>Pseudomonadota</taxon>
        <taxon>Betaproteobacteria</taxon>
        <taxon>Burkholderiales</taxon>
        <taxon>Oxalobacteraceae</taxon>
        <taxon>Undibacterium</taxon>
    </lineage>
</organism>
<dbReference type="Pfam" id="PF07495">
    <property type="entry name" value="Y_Y_Y"/>
    <property type="match status" value="1"/>
</dbReference>
<dbReference type="InterPro" id="IPR011047">
    <property type="entry name" value="Quinoprotein_ADH-like_sf"/>
</dbReference>
<feature type="chain" id="PRO_5016467707" description="histidine kinase" evidence="5">
    <location>
        <begin position="25"/>
        <end position="1238"/>
    </location>
</feature>
<protein>
    <recommendedName>
        <fullName evidence="2">histidine kinase</fullName>
        <ecNumber evidence="2">2.7.13.3</ecNumber>
    </recommendedName>
</protein>
<dbReference type="Gene3D" id="3.30.565.10">
    <property type="entry name" value="Histidine kinase-like ATPase, C-terminal domain"/>
    <property type="match status" value="1"/>
</dbReference>
<evidence type="ECO:0000259" key="7">
    <source>
        <dbReference type="PROSITE" id="PS50110"/>
    </source>
</evidence>
<dbReference type="EMBL" id="QJKB01000002">
    <property type="protein sequence ID" value="PXX44985.1"/>
    <property type="molecule type" value="Genomic_DNA"/>
</dbReference>
<dbReference type="Pfam" id="PF00512">
    <property type="entry name" value="HisKA"/>
    <property type="match status" value="1"/>
</dbReference>
<dbReference type="FunFam" id="3.30.565.10:FF:000049">
    <property type="entry name" value="Two-component sensor histidine kinase"/>
    <property type="match status" value="1"/>
</dbReference>
<dbReference type="FunFam" id="2.60.40.10:FF:000791">
    <property type="entry name" value="Two-component system sensor histidine kinase/response regulator"/>
    <property type="match status" value="1"/>
</dbReference>
<evidence type="ECO:0000256" key="4">
    <source>
        <dbReference type="PROSITE-ProRule" id="PRU00169"/>
    </source>
</evidence>
<dbReference type="InterPro" id="IPR003661">
    <property type="entry name" value="HisK_dim/P_dom"/>
</dbReference>